<dbReference type="SUPFAM" id="SSF54001">
    <property type="entry name" value="Cysteine proteinases"/>
    <property type="match status" value="1"/>
</dbReference>
<feature type="domain" description="USP" evidence="3">
    <location>
        <begin position="302"/>
        <end position="754"/>
    </location>
</feature>
<dbReference type="AlphaFoldDB" id="A0A422P4X3"/>
<accession>A0A422P4X3</accession>
<dbReference type="GO" id="GO:0004843">
    <property type="term" value="F:cysteine-type deubiquitinase activity"/>
    <property type="evidence" value="ECO:0007669"/>
    <property type="project" value="InterPro"/>
</dbReference>
<dbReference type="VEuPathDB" id="TriTrypDB:TRSC58_04100"/>
<dbReference type="CDD" id="cd02257">
    <property type="entry name" value="Peptidase_C19"/>
    <property type="match status" value="1"/>
</dbReference>
<dbReference type="Proteomes" id="UP000283634">
    <property type="component" value="Unassembled WGS sequence"/>
</dbReference>
<sequence length="754" mass="85047">MVCSCYERVDPELLRVKLARTWLTDRAVTTEPPALYCTLCERQGASLSTKTKNKGKLQWFPFSRTSKDCASALGGNVKEDLFMCLSCTMCFCSQHVTCHEAEEAKICMDRSIHHGRRHYLFFLVPSCAAAMNTSSASGKGRTVFPAFQVDDLEQIRGSGVLTLEKEANIGFRPIGDPQGWVYYVWCVLCSEKQAPLSASTFLETSKLHVHIKHLGDVIAKLLYLFYEGIQIEIPDEGVALSQGNIHSGDHFLYQHSNRQLCLNRTAIQDMDTFASFTSAGASSFALRGLRVDPDALALAHVAGIENHRNTCYFNSVLQCVLKCGFFTRSLLAMDAGAMPGPLTRRLYAMVHHLCEQTVKDVETHALYPYAREVLHCLCKISPLFAEDDQQDSQELFLCMINGVADELDKGKSEEEKKKGPRLSFEGVMRTEVVCLQCKNHIPREEVFMALSVPVEDSIEKGLEKLFRTVKLQEKDQYACERCFQMLEKKDQERHNADIQAENQRKEKSKKKAVAEEKRSLNCVYSDAQVSSSISRLGATLALHLLRFQCESRGFRKVTRNVAFPLSLDLTQFVSEEVRCEYELERKLFYLETRFPLKERDILVSYLRSTYGDVRKAERMIVDAEGKEVLNNAQGATRRSNVRRRPLDGSCAGNIVCHGGAHEGGDVSSIGDSSPSLVGATSSSERRQGPLPSLKRELVGIVAHRGSLHGGHYIAYVRDEHNPNTWFRCDDEEVEMVDKEYVLRCQSEVYMLFYE</sequence>
<name>A0A422P4X3_TRYRA</name>
<keyword evidence="5" id="KW-1185">Reference proteome</keyword>
<feature type="compositionally biased region" description="Polar residues" evidence="2">
    <location>
        <begin position="669"/>
        <end position="682"/>
    </location>
</feature>
<dbReference type="OMA" id="RCEYELE"/>
<dbReference type="PANTHER" id="PTHR24006">
    <property type="entry name" value="UBIQUITIN CARBOXYL-TERMINAL HYDROLASE"/>
    <property type="match status" value="1"/>
</dbReference>
<dbReference type="RefSeq" id="XP_029242972.1">
    <property type="nucleotide sequence ID" value="XM_029377229.1"/>
</dbReference>
<comment type="caution">
    <text evidence="4">The sequence shown here is derived from an EMBL/GenBank/DDBJ whole genome shotgun (WGS) entry which is preliminary data.</text>
</comment>
<keyword evidence="1" id="KW-0175">Coiled coil</keyword>
<dbReference type="Pfam" id="PF00443">
    <property type="entry name" value="UCH"/>
    <property type="match status" value="1"/>
</dbReference>
<keyword evidence="4" id="KW-0378">Hydrolase</keyword>
<evidence type="ECO:0000256" key="2">
    <source>
        <dbReference type="SAM" id="MobiDB-lite"/>
    </source>
</evidence>
<feature type="coiled-coil region" evidence="1">
    <location>
        <begin position="486"/>
        <end position="518"/>
    </location>
</feature>
<feature type="region of interest" description="Disordered" evidence="2">
    <location>
        <begin position="665"/>
        <end position="689"/>
    </location>
</feature>
<protein>
    <submittedName>
        <fullName evidence="4">Putative ubiquitin hydrolase</fullName>
    </submittedName>
</protein>
<dbReference type="InterPro" id="IPR050164">
    <property type="entry name" value="Peptidase_C19"/>
</dbReference>
<dbReference type="InterPro" id="IPR001394">
    <property type="entry name" value="Peptidase_C19_UCH"/>
</dbReference>
<dbReference type="GeneID" id="40324070"/>
<dbReference type="PROSITE" id="PS50235">
    <property type="entry name" value="USP_3"/>
    <property type="match status" value="1"/>
</dbReference>
<dbReference type="GO" id="GO:0016579">
    <property type="term" value="P:protein deubiquitination"/>
    <property type="evidence" value="ECO:0007669"/>
    <property type="project" value="InterPro"/>
</dbReference>
<evidence type="ECO:0000259" key="3">
    <source>
        <dbReference type="PROSITE" id="PS50235"/>
    </source>
</evidence>
<dbReference type="GO" id="GO:0005634">
    <property type="term" value="C:nucleus"/>
    <property type="evidence" value="ECO:0007669"/>
    <property type="project" value="TreeGrafter"/>
</dbReference>
<gene>
    <name evidence="4" type="ORF">TraAM80_00137</name>
</gene>
<dbReference type="InterPro" id="IPR038765">
    <property type="entry name" value="Papain-like_cys_pep_sf"/>
</dbReference>
<dbReference type="OrthoDB" id="292964at2759"/>
<dbReference type="GO" id="GO:0005829">
    <property type="term" value="C:cytosol"/>
    <property type="evidence" value="ECO:0007669"/>
    <property type="project" value="TreeGrafter"/>
</dbReference>
<organism evidence="4 5">
    <name type="scientific">Trypanosoma rangeli</name>
    <dbReference type="NCBI Taxonomy" id="5698"/>
    <lineage>
        <taxon>Eukaryota</taxon>
        <taxon>Discoba</taxon>
        <taxon>Euglenozoa</taxon>
        <taxon>Kinetoplastea</taxon>
        <taxon>Metakinetoplastina</taxon>
        <taxon>Trypanosomatida</taxon>
        <taxon>Trypanosomatidae</taxon>
        <taxon>Trypanosoma</taxon>
        <taxon>Herpetosoma</taxon>
    </lineage>
</organism>
<evidence type="ECO:0000256" key="1">
    <source>
        <dbReference type="SAM" id="Coils"/>
    </source>
</evidence>
<dbReference type="InterPro" id="IPR028889">
    <property type="entry name" value="USP"/>
</dbReference>
<evidence type="ECO:0000313" key="4">
    <source>
        <dbReference type="EMBL" id="RNF12782.1"/>
    </source>
</evidence>
<evidence type="ECO:0000313" key="5">
    <source>
        <dbReference type="Proteomes" id="UP000283634"/>
    </source>
</evidence>
<dbReference type="EMBL" id="MKGL01000002">
    <property type="protein sequence ID" value="RNF12782.1"/>
    <property type="molecule type" value="Genomic_DNA"/>
</dbReference>
<proteinExistence type="predicted"/>
<reference evidence="4 5" key="1">
    <citation type="journal article" date="2018" name="BMC Genomics">
        <title>Genomic comparison of Trypanosoma conorhini and Trypanosoma rangeli to Trypanosoma cruzi strains of high and low virulence.</title>
        <authorList>
            <person name="Bradwell K.R."/>
            <person name="Koparde V.N."/>
            <person name="Matveyev A.V."/>
            <person name="Serrano M.G."/>
            <person name="Alves J.M."/>
            <person name="Parikh H."/>
            <person name="Huang B."/>
            <person name="Lee V."/>
            <person name="Espinosa-Alvarez O."/>
            <person name="Ortiz P.A."/>
            <person name="Costa-Martins A.G."/>
            <person name="Teixeira M.M."/>
            <person name="Buck G.A."/>
        </authorList>
    </citation>
    <scope>NUCLEOTIDE SEQUENCE [LARGE SCALE GENOMIC DNA]</scope>
    <source>
        <strain evidence="4 5">AM80</strain>
    </source>
</reference>
<dbReference type="Gene3D" id="3.90.70.10">
    <property type="entry name" value="Cysteine proteinases"/>
    <property type="match status" value="1"/>
</dbReference>